<dbReference type="Proteomes" id="UP000606730">
    <property type="component" value="Unassembled WGS sequence"/>
</dbReference>
<dbReference type="EMBL" id="BMKN01000002">
    <property type="protein sequence ID" value="GGE56248.1"/>
    <property type="molecule type" value="Genomic_DNA"/>
</dbReference>
<dbReference type="InterPro" id="IPR018666">
    <property type="entry name" value="DUF2125"/>
</dbReference>
<keyword evidence="3" id="KW-1185">Reference proteome</keyword>
<evidence type="ECO:0000256" key="1">
    <source>
        <dbReference type="SAM" id="SignalP"/>
    </source>
</evidence>
<evidence type="ECO:0008006" key="4">
    <source>
        <dbReference type="Google" id="ProtNLM"/>
    </source>
</evidence>
<keyword evidence="1" id="KW-0732">Signal</keyword>
<protein>
    <recommendedName>
        <fullName evidence="4">DUF2125 domain-containing protein</fullName>
    </recommendedName>
</protein>
<evidence type="ECO:0000313" key="2">
    <source>
        <dbReference type="EMBL" id="GGE56248.1"/>
    </source>
</evidence>
<dbReference type="RefSeq" id="WP_095594382.1">
    <property type="nucleotide sequence ID" value="NZ_BMKN01000002.1"/>
</dbReference>
<evidence type="ECO:0000313" key="3">
    <source>
        <dbReference type="Proteomes" id="UP000606730"/>
    </source>
</evidence>
<accession>A0A917AJY9</accession>
<gene>
    <name evidence="2" type="ORF">GCM10011517_24860</name>
</gene>
<reference evidence="2" key="1">
    <citation type="journal article" date="2014" name="Int. J. Syst. Evol. Microbiol.">
        <title>Complete genome sequence of Corynebacterium casei LMG S-19264T (=DSM 44701T), isolated from a smear-ripened cheese.</title>
        <authorList>
            <consortium name="US DOE Joint Genome Institute (JGI-PGF)"/>
            <person name="Walter F."/>
            <person name="Albersmeier A."/>
            <person name="Kalinowski J."/>
            <person name="Ruckert C."/>
        </authorList>
    </citation>
    <scope>NUCLEOTIDE SEQUENCE</scope>
    <source>
        <strain evidence="2">CGMCC 1.16012</strain>
    </source>
</reference>
<reference evidence="2" key="2">
    <citation type="submission" date="2020-09" db="EMBL/GenBank/DDBJ databases">
        <authorList>
            <person name="Sun Q."/>
            <person name="Zhou Y."/>
        </authorList>
    </citation>
    <scope>NUCLEOTIDE SEQUENCE</scope>
    <source>
        <strain evidence="2">CGMCC 1.16012</strain>
    </source>
</reference>
<name>A0A917AJY9_9RHOB</name>
<feature type="chain" id="PRO_5037296719" description="DUF2125 domain-containing protein" evidence="1">
    <location>
        <begin position="25"/>
        <end position="501"/>
    </location>
</feature>
<comment type="caution">
    <text evidence="2">The sequence shown here is derived from an EMBL/GenBank/DDBJ whole genome shotgun (WGS) entry which is preliminary data.</text>
</comment>
<proteinExistence type="predicted"/>
<organism evidence="2 3">
    <name type="scientific">Actibacterium pelagium</name>
    <dbReference type="NCBI Taxonomy" id="2029103"/>
    <lineage>
        <taxon>Bacteria</taxon>
        <taxon>Pseudomonadati</taxon>
        <taxon>Pseudomonadota</taxon>
        <taxon>Alphaproteobacteria</taxon>
        <taxon>Rhodobacterales</taxon>
        <taxon>Roseobacteraceae</taxon>
        <taxon>Actibacterium</taxon>
    </lineage>
</organism>
<dbReference type="AlphaFoldDB" id="A0A917AJY9"/>
<sequence length="501" mass="53083">MTNPKTLFTSSAAIALLSGSAAFADISAQEAWQSFQDFGARYGQRVTGDESMSGGVLTVSNVEMAMTVPEADIKATIGDLIFTEQGDGTVLIETGPQITYKMDVDPEEGESVSMTIVVTQEGMKTIASAEGDKTAYDFSADMLTMEFVDFDVEGEEAELNGSVTMSGLDGKYEMTDSDMVNGLSETNIEETTYAVTVIEDGEGVNLSGSIQNLTSEAVFAIPSTMDPADFTAMLKAGLNIKGSYAYDSYELNMDIESPTEAGTVVMGASNGALDLELNEQTIDYGGAASDVTMQISGMQIPFPQIDVAFEKVGGRFQIPVGAEEAGDFAMKLELVGLTVSEQIWGMFDPTAVLPRDPATLVIDTTGKLRWLFDLFDPEAAELVEATGGQPAEIEALDINELVLSLIGANLTGNGSFTFDNSDTTTFPGMPAPSGSVSLNLQGANAVMDNLVKLGFVPQDQVMGVRMMLGMFARPGAGADELVSEIQVTKDGQVLANGQRLR</sequence>
<dbReference type="OrthoDB" id="7791409at2"/>
<dbReference type="Pfam" id="PF09898">
    <property type="entry name" value="DUF2125"/>
    <property type="match status" value="1"/>
</dbReference>
<feature type="signal peptide" evidence="1">
    <location>
        <begin position="1"/>
        <end position="24"/>
    </location>
</feature>